<sequence length="183" mass="20109">MKEQKHQKRLFLISGILFTALAGSALHFLYDWSGQALPAALIAPVNESVWEHLKLLFFPILLFSAAEALIRRPNPTFLPARTLGLLSGLVLIPVLFYTCTGVTGTHALWCDLLIFLAADLTAFFVSGLLEKRLPPRRVFCILSVCALALVALLFFRFTFFPPAIPLFQDPLTGGFGIPPVSPG</sequence>
<dbReference type="Pfam" id="PF20122">
    <property type="entry name" value="DUF6512"/>
    <property type="match status" value="1"/>
</dbReference>
<reference evidence="2" key="2">
    <citation type="submission" date="2021-04" db="EMBL/GenBank/DDBJ databases">
        <authorList>
            <person name="Gilroy R."/>
        </authorList>
    </citation>
    <scope>NUCLEOTIDE SEQUENCE</scope>
    <source>
        <strain evidence="2">USAMLcec2-132</strain>
    </source>
</reference>
<protein>
    <submittedName>
        <fullName evidence="2">Uncharacterized protein</fullName>
    </submittedName>
</protein>
<keyword evidence="1" id="KW-0812">Transmembrane</keyword>
<evidence type="ECO:0000313" key="3">
    <source>
        <dbReference type="Proteomes" id="UP000823891"/>
    </source>
</evidence>
<comment type="caution">
    <text evidence="2">The sequence shown here is derived from an EMBL/GenBank/DDBJ whole genome shotgun (WGS) entry which is preliminary data.</text>
</comment>
<keyword evidence="1" id="KW-1133">Transmembrane helix</keyword>
<reference evidence="2" key="1">
    <citation type="journal article" date="2021" name="PeerJ">
        <title>Extensive microbial diversity within the chicken gut microbiome revealed by metagenomics and culture.</title>
        <authorList>
            <person name="Gilroy R."/>
            <person name="Ravi A."/>
            <person name="Getino M."/>
            <person name="Pursley I."/>
            <person name="Horton D.L."/>
            <person name="Alikhan N.F."/>
            <person name="Baker D."/>
            <person name="Gharbi K."/>
            <person name="Hall N."/>
            <person name="Watson M."/>
            <person name="Adriaenssens E.M."/>
            <person name="Foster-Nyarko E."/>
            <person name="Jarju S."/>
            <person name="Secka A."/>
            <person name="Antonio M."/>
            <person name="Oren A."/>
            <person name="Chaudhuri R.R."/>
            <person name="La Ragione R."/>
            <person name="Hildebrand F."/>
            <person name="Pallen M.J."/>
        </authorList>
    </citation>
    <scope>NUCLEOTIDE SEQUENCE</scope>
    <source>
        <strain evidence="2">USAMLcec2-132</strain>
    </source>
</reference>
<dbReference type="InterPro" id="IPR045407">
    <property type="entry name" value="DUF6512"/>
</dbReference>
<feature type="transmembrane region" description="Helical" evidence="1">
    <location>
        <begin position="106"/>
        <end position="126"/>
    </location>
</feature>
<dbReference type="AlphaFoldDB" id="A0A9D2NIR0"/>
<proteinExistence type="predicted"/>
<evidence type="ECO:0000256" key="1">
    <source>
        <dbReference type="SAM" id="Phobius"/>
    </source>
</evidence>
<feature type="transmembrane region" description="Helical" evidence="1">
    <location>
        <begin position="138"/>
        <end position="159"/>
    </location>
</feature>
<keyword evidence="1" id="KW-0472">Membrane</keyword>
<feature type="transmembrane region" description="Helical" evidence="1">
    <location>
        <begin position="49"/>
        <end position="70"/>
    </location>
</feature>
<organism evidence="2 3">
    <name type="scientific">Candidatus Eisenbergiella merdavium</name>
    <dbReference type="NCBI Taxonomy" id="2838551"/>
    <lineage>
        <taxon>Bacteria</taxon>
        <taxon>Bacillati</taxon>
        <taxon>Bacillota</taxon>
        <taxon>Clostridia</taxon>
        <taxon>Lachnospirales</taxon>
        <taxon>Lachnospiraceae</taxon>
        <taxon>Eisenbergiella</taxon>
    </lineage>
</organism>
<feature type="transmembrane region" description="Helical" evidence="1">
    <location>
        <begin position="82"/>
        <end position="100"/>
    </location>
</feature>
<dbReference type="EMBL" id="DWWS01000068">
    <property type="protein sequence ID" value="HJC25568.1"/>
    <property type="molecule type" value="Genomic_DNA"/>
</dbReference>
<dbReference type="Proteomes" id="UP000823891">
    <property type="component" value="Unassembled WGS sequence"/>
</dbReference>
<name>A0A9D2NIR0_9FIRM</name>
<accession>A0A9D2NIR0</accession>
<evidence type="ECO:0000313" key="2">
    <source>
        <dbReference type="EMBL" id="HJC25568.1"/>
    </source>
</evidence>
<gene>
    <name evidence="2" type="ORF">H9761_18055</name>
</gene>